<evidence type="ECO:0000313" key="2">
    <source>
        <dbReference type="Proteomes" id="UP000772434"/>
    </source>
</evidence>
<dbReference type="AlphaFoldDB" id="A0A9P5PI34"/>
<organism evidence="1 2">
    <name type="scientific">Rhodocollybia butyracea</name>
    <dbReference type="NCBI Taxonomy" id="206335"/>
    <lineage>
        <taxon>Eukaryota</taxon>
        <taxon>Fungi</taxon>
        <taxon>Dikarya</taxon>
        <taxon>Basidiomycota</taxon>
        <taxon>Agaricomycotina</taxon>
        <taxon>Agaricomycetes</taxon>
        <taxon>Agaricomycetidae</taxon>
        <taxon>Agaricales</taxon>
        <taxon>Marasmiineae</taxon>
        <taxon>Omphalotaceae</taxon>
        <taxon>Rhodocollybia</taxon>
    </lineage>
</organism>
<keyword evidence="2" id="KW-1185">Reference proteome</keyword>
<protein>
    <submittedName>
        <fullName evidence="1">Uncharacterized protein</fullName>
    </submittedName>
</protein>
<dbReference type="Proteomes" id="UP000772434">
    <property type="component" value="Unassembled WGS sequence"/>
</dbReference>
<dbReference type="EMBL" id="JADNRY010000142">
    <property type="protein sequence ID" value="KAF9063622.1"/>
    <property type="molecule type" value="Genomic_DNA"/>
</dbReference>
<comment type="caution">
    <text evidence="1">The sequence shown here is derived from an EMBL/GenBank/DDBJ whole genome shotgun (WGS) entry which is preliminary data.</text>
</comment>
<sequence length="125" mass="13594">MRGGLCVSIKDDLWGCDQGELANGIAVRCGYIGILGGKLVSFSRRETVLFDISEFMSRTRAAAAGVDSTNAPRPPQQDLHELNAGLLGEEISLPFPIWVTDLNTYSNPMIVLTDDEAMATGWYVD</sequence>
<evidence type="ECO:0000313" key="1">
    <source>
        <dbReference type="EMBL" id="KAF9063622.1"/>
    </source>
</evidence>
<accession>A0A9P5PI34</accession>
<reference evidence="1" key="1">
    <citation type="submission" date="2020-11" db="EMBL/GenBank/DDBJ databases">
        <authorList>
            <consortium name="DOE Joint Genome Institute"/>
            <person name="Ahrendt S."/>
            <person name="Riley R."/>
            <person name="Andreopoulos W."/>
            <person name="Labutti K."/>
            <person name="Pangilinan J."/>
            <person name="Ruiz-Duenas F.J."/>
            <person name="Barrasa J.M."/>
            <person name="Sanchez-Garcia M."/>
            <person name="Camarero S."/>
            <person name="Miyauchi S."/>
            <person name="Serrano A."/>
            <person name="Linde D."/>
            <person name="Babiker R."/>
            <person name="Drula E."/>
            <person name="Ayuso-Fernandez I."/>
            <person name="Pacheco R."/>
            <person name="Padilla G."/>
            <person name="Ferreira P."/>
            <person name="Barriuso J."/>
            <person name="Kellner H."/>
            <person name="Castanera R."/>
            <person name="Alfaro M."/>
            <person name="Ramirez L."/>
            <person name="Pisabarro A.G."/>
            <person name="Kuo A."/>
            <person name="Tritt A."/>
            <person name="Lipzen A."/>
            <person name="He G."/>
            <person name="Yan M."/>
            <person name="Ng V."/>
            <person name="Cullen D."/>
            <person name="Martin F."/>
            <person name="Rosso M.-N."/>
            <person name="Henrissat B."/>
            <person name="Hibbett D."/>
            <person name="Martinez A.T."/>
            <person name="Grigoriev I.V."/>
        </authorList>
    </citation>
    <scope>NUCLEOTIDE SEQUENCE</scope>
    <source>
        <strain evidence="1">AH 40177</strain>
    </source>
</reference>
<gene>
    <name evidence="1" type="ORF">BDP27DRAFT_1367871</name>
</gene>
<proteinExistence type="predicted"/>
<dbReference type="OrthoDB" id="5595695at2759"/>
<name>A0A9P5PI34_9AGAR</name>